<keyword evidence="8 13" id="KW-0378">Hydrolase</keyword>
<feature type="binding site" evidence="15">
    <location>
        <position position="290"/>
    </location>
    <ligand>
        <name>substrate</name>
    </ligand>
</feature>
<evidence type="ECO:0000256" key="15">
    <source>
        <dbReference type="PIRSR" id="PIRSR006769-2"/>
    </source>
</evidence>
<dbReference type="GO" id="GO:0009231">
    <property type="term" value="P:riboflavin biosynthetic process"/>
    <property type="evidence" value="ECO:0007669"/>
    <property type="project" value="UniProtKB-UniPathway"/>
</dbReference>
<dbReference type="InterPro" id="IPR002734">
    <property type="entry name" value="RibDG_C"/>
</dbReference>
<evidence type="ECO:0000256" key="8">
    <source>
        <dbReference type="ARBA" id="ARBA00022801"/>
    </source>
</evidence>
<evidence type="ECO:0000256" key="7">
    <source>
        <dbReference type="ARBA" id="ARBA00022723"/>
    </source>
</evidence>
<dbReference type="InterPro" id="IPR016192">
    <property type="entry name" value="APOBEC/CMP_deaminase_Zn-bd"/>
</dbReference>
<comment type="catalytic activity">
    <reaction evidence="13">
        <text>2,5-diamino-6-hydroxy-4-(5-phosphoribosylamino)-pyrimidine + H2O + H(+) = 5-amino-6-(5-phospho-D-ribosylamino)uracil + NH4(+)</text>
        <dbReference type="Rhea" id="RHEA:21868"/>
        <dbReference type="ChEBI" id="CHEBI:15377"/>
        <dbReference type="ChEBI" id="CHEBI:15378"/>
        <dbReference type="ChEBI" id="CHEBI:28938"/>
        <dbReference type="ChEBI" id="CHEBI:58453"/>
        <dbReference type="ChEBI" id="CHEBI:58614"/>
        <dbReference type="EC" id="3.5.4.26"/>
    </reaction>
</comment>
<comment type="similarity">
    <text evidence="4 13">In the N-terminal section; belongs to the cytidine and deoxycytidylate deaminase family.</text>
</comment>
<dbReference type="InterPro" id="IPR002125">
    <property type="entry name" value="CMP_dCMP_dom"/>
</dbReference>
<feature type="binding site" evidence="15">
    <location>
        <position position="164"/>
    </location>
    <ligand>
        <name>NADP(+)</name>
        <dbReference type="ChEBI" id="CHEBI:58349"/>
    </ligand>
</feature>
<dbReference type="GO" id="GO:0008835">
    <property type="term" value="F:diaminohydroxyphosphoribosylaminopyrimidine deaminase activity"/>
    <property type="evidence" value="ECO:0007669"/>
    <property type="project" value="UniProtKB-EC"/>
</dbReference>
<keyword evidence="9 13" id="KW-0862">Zinc</keyword>
<gene>
    <name evidence="18" type="primary">ribD</name>
    <name evidence="18" type="ORF">FKG95_09935</name>
</gene>
<feature type="binding site" evidence="15">
    <location>
        <begin position="292"/>
        <end position="298"/>
    </location>
    <ligand>
        <name>NADP(+)</name>
        <dbReference type="ChEBI" id="CHEBI:58349"/>
    </ligand>
</feature>
<keyword evidence="7 13" id="KW-0479">Metal-binding</keyword>
<comment type="caution">
    <text evidence="18">The sequence shown here is derived from an EMBL/GenBank/DDBJ whole genome shotgun (WGS) entry which is preliminary data.</text>
</comment>
<keyword evidence="12" id="KW-0511">Multifunctional enzyme</keyword>
<evidence type="ECO:0000256" key="2">
    <source>
        <dbReference type="ARBA" id="ARBA00004882"/>
    </source>
</evidence>
<dbReference type="FunFam" id="3.40.140.10:FF:000025">
    <property type="entry name" value="Riboflavin biosynthesis protein RibD"/>
    <property type="match status" value="1"/>
</dbReference>
<feature type="active site" description="Proton donor" evidence="14">
    <location>
        <position position="46"/>
    </location>
</feature>
<dbReference type="UniPathway" id="UPA00275">
    <property type="reaction ID" value="UER00401"/>
</dbReference>
<feature type="binding site" evidence="15">
    <location>
        <position position="194"/>
    </location>
    <ligand>
        <name>NADP(+)</name>
        <dbReference type="ChEBI" id="CHEBI:58349"/>
    </ligand>
</feature>
<evidence type="ECO:0000256" key="3">
    <source>
        <dbReference type="ARBA" id="ARBA00004910"/>
    </source>
</evidence>
<dbReference type="InterPro" id="IPR024072">
    <property type="entry name" value="DHFR-like_dom_sf"/>
</dbReference>
<dbReference type="PANTHER" id="PTHR38011">
    <property type="entry name" value="DIHYDROFOLATE REDUCTASE FAMILY PROTEIN (AFU_ORTHOLOGUE AFUA_8G06820)"/>
    <property type="match status" value="1"/>
</dbReference>
<evidence type="ECO:0000256" key="16">
    <source>
        <dbReference type="PIRSR" id="PIRSR006769-3"/>
    </source>
</evidence>
<dbReference type="SUPFAM" id="SSF53597">
    <property type="entry name" value="Dihydrofolate reductase-like"/>
    <property type="match status" value="1"/>
</dbReference>
<proteinExistence type="inferred from homology"/>
<keyword evidence="11 13" id="KW-0560">Oxidoreductase</keyword>
<dbReference type="InterPro" id="IPR050765">
    <property type="entry name" value="Riboflavin_Biosynth_HTPR"/>
</dbReference>
<feature type="binding site" evidence="16">
    <location>
        <position position="44"/>
    </location>
    <ligand>
        <name>Zn(2+)</name>
        <dbReference type="ChEBI" id="CHEBI:29105"/>
        <note>catalytic</note>
    </ligand>
</feature>
<feature type="binding site" evidence="15">
    <location>
        <position position="148"/>
    </location>
    <ligand>
        <name>NADP(+)</name>
        <dbReference type="ChEBI" id="CHEBI:58349"/>
    </ligand>
</feature>
<dbReference type="PIRSF" id="PIRSF006769">
    <property type="entry name" value="RibD"/>
    <property type="match status" value="1"/>
</dbReference>
<comment type="cofactor">
    <cofactor evidence="13 16">
        <name>Zn(2+)</name>
        <dbReference type="ChEBI" id="CHEBI:29105"/>
    </cofactor>
    <text evidence="13 16">Binds 1 zinc ion.</text>
</comment>
<evidence type="ECO:0000256" key="12">
    <source>
        <dbReference type="ARBA" id="ARBA00023268"/>
    </source>
</evidence>
<feature type="binding site" evidence="16">
    <location>
        <position position="69"/>
    </location>
    <ligand>
        <name>Zn(2+)</name>
        <dbReference type="ChEBI" id="CHEBI:29105"/>
        <note>catalytic</note>
    </ligand>
</feature>
<dbReference type="InterPro" id="IPR016193">
    <property type="entry name" value="Cytidine_deaminase-like"/>
</dbReference>
<evidence type="ECO:0000256" key="1">
    <source>
        <dbReference type="ARBA" id="ARBA00002151"/>
    </source>
</evidence>
<feature type="binding site" evidence="15">
    <location>
        <position position="162"/>
    </location>
    <ligand>
        <name>substrate</name>
    </ligand>
</feature>
<keyword evidence="10 13" id="KW-0521">NADP</keyword>
<dbReference type="NCBIfam" id="TIGR00326">
    <property type="entry name" value="eubact_ribD"/>
    <property type="match status" value="1"/>
</dbReference>
<evidence type="ECO:0000256" key="5">
    <source>
        <dbReference type="ARBA" id="ARBA00007417"/>
    </source>
</evidence>
<dbReference type="AlphaFoldDB" id="A0A545TTE2"/>
<dbReference type="Gene3D" id="3.40.140.10">
    <property type="entry name" value="Cytidine Deaminase, domain 2"/>
    <property type="match status" value="1"/>
</dbReference>
<organism evidence="18 19">
    <name type="scientific">Denitrobaculum tricleocarpae</name>
    <dbReference type="NCBI Taxonomy" id="2591009"/>
    <lineage>
        <taxon>Bacteria</taxon>
        <taxon>Pseudomonadati</taxon>
        <taxon>Pseudomonadota</taxon>
        <taxon>Alphaproteobacteria</taxon>
        <taxon>Rhodospirillales</taxon>
        <taxon>Rhodospirillaceae</taxon>
        <taxon>Denitrobaculum</taxon>
    </lineage>
</organism>
<dbReference type="OrthoDB" id="9800865at2"/>
<feature type="binding site" evidence="15">
    <location>
        <position position="201"/>
    </location>
    <ligand>
        <name>substrate</name>
    </ligand>
</feature>
<dbReference type="Proteomes" id="UP000315252">
    <property type="component" value="Unassembled WGS sequence"/>
</dbReference>
<dbReference type="InterPro" id="IPR004794">
    <property type="entry name" value="Eubact_RibD"/>
</dbReference>
<feature type="binding site" evidence="15">
    <location>
        <position position="178"/>
    </location>
    <ligand>
        <name>substrate</name>
    </ligand>
</feature>
<dbReference type="Pfam" id="PF01872">
    <property type="entry name" value="RibD_C"/>
    <property type="match status" value="1"/>
</dbReference>
<evidence type="ECO:0000313" key="19">
    <source>
        <dbReference type="Proteomes" id="UP000315252"/>
    </source>
</evidence>
<evidence type="ECO:0000256" key="11">
    <source>
        <dbReference type="ARBA" id="ARBA00023002"/>
    </source>
</evidence>
<dbReference type="GO" id="GO:0008270">
    <property type="term" value="F:zinc ion binding"/>
    <property type="evidence" value="ECO:0007669"/>
    <property type="project" value="InterPro"/>
</dbReference>
<evidence type="ECO:0000256" key="9">
    <source>
        <dbReference type="ARBA" id="ARBA00022833"/>
    </source>
</evidence>
<dbReference type="EMBL" id="VHSH01000003">
    <property type="protein sequence ID" value="TQV80488.1"/>
    <property type="molecule type" value="Genomic_DNA"/>
</dbReference>
<accession>A0A545TTE2</accession>
<dbReference type="PROSITE" id="PS51747">
    <property type="entry name" value="CYT_DCMP_DEAMINASES_2"/>
    <property type="match status" value="1"/>
</dbReference>
<dbReference type="GO" id="GO:0008703">
    <property type="term" value="F:5-amino-6-(5-phosphoribosylamino)uracil reductase activity"/>
    <property type="evidence" value="ECO:0007669"/>
    <property type="project" value="UniProtKB-EC"/>
</dbReference>
<dbReference type="NCBIfam" id="TIGR00227">
    <property type="entry name" value="ribD_Cterm"/>
    <property type="match status" value="1"/>
</dbReference>
<comment type="pathway">
    <text evidence="2 13">Cofactor biosynthesis; riboflavin biosynthesis; 5-amino-6-(D-ribitylamino)uracil from GTP: step 2/4.</text>
</comment>
<dbReference type="CDD" id="cd01284">
    <property type="entry name" value="Riboflavin_deaminase-reductase"/>
    <property type="match status" value="1"/>
</dbReference>
<name>A0A545TTE2_9PROT</name>
<evidence type="ECO:0000259" key="17">
    <source>
        <dbReference type="PROSITE" id="PS51747"/>
    </source>
</evidence>
<dbReference type="InterPro" id="IPR011549">
    <property type="entry name" value="RibD_C"/>
</dbReference>
<feature type="domain" description="CMP/dCMP-type deaminase" evidence="17">
    <location>
        <begin position="1"/>
        <end position="117"/>
    </location>
</feature>
<sequence>MRAALNLAARGLGRVAPNPAVGCLIVKDGRVVGRGWTQPGGRPHAETEALRQAGEAAQGACAYVTLEPCSHHGETPPCADALVEAGIARCVVALEDPDGRVEGRGIERLRDAGIEVSIGTEAEAARSLNEGFLRRTTELRPMVTLKLATTLDGRIATRSGESQWITGPAARARGHLLRVTHDAILVGSGTALADNPRLDVRLPGLADRSPRRIVVDGRLRLPLEHDLVARAGAQSTLVFTQSGTEEQRLQKYHDAGVEVVEIPRNTENVLSVPDLLTILAAMGVTRLLVEGGAKLAGSFMAEDLVDRIAWFRAGGVIGGDGLPAIAGFGLDRLAEMHKFSLESSIALAEDRLEVFHRRERD</sequence>
<protein>
    <recommendedName>
        <fullName evidence="13">Riboflavin biosynthesis protein RibD</fullName>
    </recommendedName>
    <domain>
        <recommendedName>
            <fullName evidence="13">Diaminohydroxyphosphoribosylaminopyrimidine deaminase</fullName>
            <shortName evidence="13">DRAP deaminase</shortName>
            <ecNumber evidence="13">3.5.4.26</ecNumber>
        </recommendedName>
        <alternativeName>
            <fullName evidence="13">Riboflavin-specific deaminase</fullName>
        </alternativeName>
    </domain>
    <domain>
        <recommendedName>
            <fullName evidence="13">5-amino-6-(5-phosphoribosylamino)uracil reductase</fullName>
            <ecNumber evidence="13">1.1.1.193</ecNumber>
        </recommendedName>
        <alternativeName>
            <fullName evidence="13">HTP reductase</fullName>
        </alternativeName>
    </domain>
</protein>
<comment type="pathway">
    <text evidence="3 13">Cofactor biosynthesis; riboflavin biosynthesis; 5-amino-6-(D-ribitylamino)uracil from GTP: step 3/4.</text>
</comment>
<reference evidence="18 19" key="1">
    <citation type="submission" date="2019-06" db="EMBL/GenBank/DDBJ databases">
        <title>Whole genome sequence for Rhodospirillaceae sp. R148.</title>
        <authorList>
            <person name="Wang G."/>
        </authorList>
    </citation>
    <scope>NUCLEOTIDE SEQUENCE [LARGE SCALE GENOMIC DNA]</scope>
    <source>
        <strain evidence="18 19">R148</strain>
    </source>
</reference>
<dbReference type="EC" id="1.1.1.193" evidence="13"/>
<keyword evidence="6 13" id="KW-0686">Riboflavin biosynthesis</keyword>
<dbReference type="EC" id="3.5.4.26" evidence="13"/>
<comment type="catalytic activity">
    <reaction evidence="13">
        <text>5-amino-6-(5-phospho-D-ribitylamino)uracil + NADP(+) = 5-amino-6-(5-phospho-D-ribosylamino)uracil + NADPH + H(+)</text>
        <dbReference type="Rhea" id="RHEA:17845"/>
        <dbReference type="ChEBI" id="CHEBI:15378"/>
        <dbReference type="ChEBI" id="CHEBI:57783"/>
        <dbReference type="ChEBI" id="CHEBI:58349"/>
        <dbReference type="ChEBI" id="CHEBI:58421"/>
        <dbReference type="ChEBI" id="CHEBI:58453"/>
        <dbReference type="EC" id="1.1.1.193"/>
    </reaction>
</comment>
<dbReference type="Pfam" id="PF00383">
    <property type="entry name" value="dCMP_cyt_deam_1"/>
    <property type="match status" value="1"/>
</dbReference>
<evidence type="ECO:0000256" key="6">
    <source>
        <dbReference type="ARBA" id="ARBA00022619"/>
    </source>
</evidence>
<comment type="similarity">
    <text evidence="5 13">In the C-terminal section; belongs to the HTP reductase family.</text>
</comment>
<dbReference type="PANTHER" id="PTHR38011:SF7">
    <property type="entry name" value="2,5-DIAMINO-6-RIBOSYLAMINO-4(3H)-PYRIMIDINONE 5'-PHOSPHATE REDUCTASE"/>
    <property type="match status" value="1"/>
</dbReference>
<dbReference type="GO" id="GO:0050661">
    <property type="term" value="F:NADP binding"/>
    <property type="evidence" value="ECO:0007669"/>
    <property type="project" value="InterPro"/>
</dbReference>
<feature type="binding site" evidence="15">
    <location>
        <position position="198"/>
    </location>
    <ligand>
        <name>substrate</name>
    </ligand>
</feature>
<dbReference type="Gene3D" id="3.40.430.10">
    <property type="entry name" value="Dihydrofolate Reductase, subunit A"/>
    <property type="match status" value="1"/>
</dbReference>
<comment type="function">
    <text evidence="1 13">Converts 2,5-diamino-6-(ribosylamino)-4(3h)-pyrimidinone 5'-phosphate into 5-amino-6-(ribosylamino)-2,4(1h,3h)-pyrimidinedione 5'-phosphate.</text>
</comment>
<evidence type="ECO:0000256" key="10">
    <source>
        <dbReference type="ARBA" id="ARBA00022857"/>
    </source>
</evidence>
<keyword evidence="19" id="KW-1185">Reference proteome</keyword>
<dbReference type="PROSITE" id="PS00903">
    <property type="entry name" value="CYT_DCMP_DEAMINASES_1"/>
    <property type="match status" value="1"/>
</dbReference>
<feature type="binding site" evidence="15">
    <location>
        <position position="190"/>
    </location>
    <ligand>
        <name>NADP(+)</name>
        <dbReference type="ChEBI" id="CHEBI:58349"/>
    </ligand>
</feature>
<dbReference type="SUPFAM" id="SSF53927">
    <property type="entry name" value="Cytidine deaminase-like"/>
    <property type="match status" value="1"/>
</dbReference>
<evidence type="ECO:0000256" key="4">
    <source>
        <dbReference type="ARBA" id="ARBA00005259"/>
    </source>
</evidence>
<feature type="binding site" evidence="16">
    <location>
        <position position="78"/>
    </location>
    <ligand>
        <name>Zn(2+)</name>
        <dbReference type="ChEBI" id="CHEBI:29105"/>
        <note>catalytic</note>
    </ligand>
</feature>
<evidence type="ECO:0000256" key="14">
    <source>
        <dbReference type="PIRSR" id="PIRSR006769-1"/>
    </source>
</evidence>
<evidence type="ECO:0000256" key="13">
    <source>
        <dbReference type="PIRNR" id="PIRNR006769"/>
    </source>
</evidence>
<evidence type="ECO:0000313" key="18">
    <source>
        <dbReference type="EMBL" id="TQV80488.1"/>
    </source>
</evidence>